<dbReference type="Gene3D" id="3.30.70.330">
    <property type="match status" value="1"/>
</dbReference>
<accession>A0A6P0UXH8</accession>
<dbReference type="NCBIfam" id="NF004363">
    <property type="entry name" value="PRK05738.2-4"/>
    <property type="match status" value="1"/>
</dbReference>
<evidence type="ECO:0000313" key="6">
    <source>
        <dbReference type="Proteomes" id="UP000468581"/>
    </source>
</evidence>
<protein>
    <recommendedName>
        <fullName evidence="4">Large ribosomal subunit protein uL23</fullName>
    </recommendedName>
</protein>
<reference evidence="5 6" key="1">
    <citation type="submission" date="2020-01" db="EMBL/GenBank/DDBJ databases">
        <title>Leptobacterium flavescens.</title>
        <authorList>
            <person name="Wang G."/>
        </authorList>
    </citation>
    <scope>NUCLEOTIDE SEQUENCE [LARGE SCALE GENOMIC DNA]</scope>
    <source>
        <strain evidence="5 6">KCTC 22160</strain>
    </source>
</reference>
<evidence type="ECO:0000256" key="3">
    <source>
        <dbReference type="ARBA" id="ARBA00023274"/>
    </source>
</evidence>
<dbReference type="InterPro" id="IPR012678">
    <property type="entry name" value="Ribosomal_uL23/eL15/eS24_sf"/>
</dbReference>
<evidence type="ECO:0000256" key="1">
    <source>
        <dbReference type="ARBA" id="ARBA00006700"/>
    </source>
</evidence>
<sequence length="96" mass="10742">MSVLIKPIITEKVTADSELNNRYGFIVDSNANKLEIKDAIESAYGVTVDKVRTMNYGPKRRTRYTKAGIQHGKTNAFKKAIVQVAEGDTIDFYSNI</sequence>
<keyword evidence="4" id="KW-0694">RNA-binding</keyword>
<dbReference type="RefSeq" id="WP_163608462.1">
    <property type="nucleotide sequence ID" value="NZ_JAABOO010000004.1"/>
</dbReference>
<proteinExistence type="inferred from homology"/>
<dbReference type="Pfam" id="PF00276">
    <property type="entry name" value="Ribosomal_L23"/>
    <property type="match status" value="1"/>
</dbReference>
<dbReference type="InterPro" id="IPR013025">
    <property type="entry name" value="Ribosomal_uL23-like"/>
</dbReference>
<dbReference type="GO" id="GO:0005840">
    <property type="term" value="C:ribosome"/>
    <property type="evidence" value="ECO:0007669"/>
    <property type="project" value="UniProtKB-KW"/>
</dbReference>
<dbReference type="Proteomes" id="UP000468581">
    <property type="component" value="Unassembled WGS sequence"/>
</dbReference>
<comment type="subunit">
    <text evidence="4">Part of the 50S ribosomal subunit. Contacts protein L29, and trigger factor when it is bound to the ribosome.</text>
</comment>
<keyword evidence="2 4" id="KW-0689">Ribosomal protein</keyword>
<keyword evidence="3 4" id="KW-0687">Ribonucleoprotein</keyword>
<dbReference type="GO" id="GO:0019843">
    <property type="term" value="F:rRNA binding"/>
    <property type="evidence" value="ECO:0007669"/>
    <property type="project" value="UniProtKB-UniRule"/>
</dbReference>
<dbReference type="GO" id="GO:1990904">
    <property type="term" value="C:ribonucleoprotein complex"/>
    <property type="evidence" value="ECO:0007669"/>
    <property type="project" value="UniProtKB-KW"/>
</dbReference>
<dbReference type="EMBL" id="JAABOO010000004">
    <property type="protein sequence ID" value="NER15166.1"/>
    <property type="molecule type" value="Genomic_DNA"/>
</dbReference>
<evidence type="ECO:0000313" key="5">
    <source>
        <dbReference type="EMBL" id="NER15166.1"/>
    </source>
</evidence>
<dbReference type="InterPro" id="IPR012677">
    <property type="entry name" value="Nucleotide-bd_a/b_plait_sf"/>
</dbReference>
<comment type="similarity">
    <text evidence="1 4">Belongs to the universal ribosomal protein uL23 family.</text>
</comment>
<dbReference type="GO" id="GO:0003735">
    <property type="term" value="F:structural constituent of ribosome"/>
    <property type="evidence" value="ECO:0007669"/>
    <property type="project" value="InterPro"/>
</dbReference>
<dbReference type="PANTHER" id="PTHR11620">
    <property type="entry name" value="60S RIBOSOMAL PROTEIN L23A"/>
    <property type="match status" value="1"/>
</dbReference>
<comment type="function">
    <text evidence="4">One of the early assembly proteins it binds 23S rRNA. One of the proteins that surrounds the polypeptide exit tunnel on the outside of the ribosome. Forms the main docking site for trigger factor binding to the ribosome.</text>
</comment>
<name>A0A6P0UXH8_9FLAO</name>
<evidence type="ECO:0000256" key="2">
    <source>
        <dbReference type="ARBA" id="ARBA00022980"/>
    </source>
</evidence>
<organism evidence="5 6">
    <name type="scientific">Leptobacterium flavescens</name>
    <dbReference type="NCBI Taxonomy" id="472055"/>
    <lineage>
        <taxon>Bacteria</taxon>
        <taxon>Pseudomonadati</taxon>
        <taxon>Bacteroidota</taxon>
        <taxon>Flavobacteriia</taxon>
        <taxon>Flavobacteriales</taxon>
        <taxon>Flavobacteriaceae</taxon>
        <taxon>Leptobacterium</taxon>
    </lineage>
</organism>
<dbReference type="HAMAP" id="MF_01369_B">
    <property type="entry name" value="Ribosomal_uL23_B"/>
    <property type="match status" value="1"/>
</dbReference>
<dbReference type="AlphaFoldDB" id="A0A6P0UXH8"/>
<evidence type="ECO:0000256" key="4">
    <source>
        <dbReference type="HAMAP-Rule" id="MF_01369"/>
    </source>
</evidence>
<gene>
    <name evidence="4 5" type="primary">rplW</name>
    <name evidence="5" type="ORF">GWK08_17050</name>
</gene>
<keyword evidence="4" id="KW-0699">rRNA-binding</keyword>
<dbReference type="SUPFAM" id="SSF54189">
    <property type="entry name" value="Ribosomal proteins S24e, L23 and L15e"/>
    <property type="match status" value="1"/>
</dbReference>
<comment type="caution">
    <text evidence="5">The sequence shown here is derived from an EMBL/GenBank/DDBJ whole genome shotgun (WGS) entry which is preliminary data.</text>
</comment>
<dbReference type="GO" id="GO:0006412">
    <property type="term" value="P:translation"/>
    <property type="evidence" value="ECO:0007669"/>
    <property type="project" value="UniProtKB-UniRule"/>
</dbReference>
<keyword evidence="6" id="KW-1185">Reference proteome</keyword>